<dbReference type="InParanoid" id="E4ZG87"/>
<dbReference type="Proteomes" id="UP000002668">
    <property type="component" value="Genome"/>
</dbReference>
<dbReference type="HOGENOM" id="CLU_2904583_0_0_1"/>
<sequence length="62" mass="6840">MLAPPWQSSSHVVVMGKSSASHFNMANRPLPSLYYVQDQSSPESRPQNKAPITDETCHTLPS</sequence>
<gene>
    <name evidence="2" type="ORF">LEMA_uP064330.1</name>
</gene>
<evidence type="ECO:0000313" key="2">
    <source>
        <dbReference type="EMBL" id="CBX90307.1"/>
    </source>
</evidence>
<reference evidence="3" key="1">
    <citation type="journal article" date="2011" name="Nat. Commun.">
        <title>Effector diversification within compartments of the Leptosphaeria maculans genome affected by Repeat-Induced Point mutations.</title>
        <authorList>
            <person name="Rouxel T."/>
            <person name="Grandaubert J."/>
            <person name="Hane J.K."/>
            <person name="Hoede C."/>
            <person name="van de Wouw A.P."/>
            <person name="Couloux A."/>
            <person name="Dominguez V."/>
            <person name="Anthouard V."/>
            <person name="Bally P."/>
            <person name="Bourras S."/>
            <person name="Cozijnsen A.J."/>
            <person name="Ciuffetti L.M."/>
            <person name="Degrave A."/>
            <person name="Dilmaghani A."/>
            <person name="Duret L."/>
            <person name="Fudal I."/>
            <person name="Goodwin S.B."/>
            <person name="Gout L."/>
            <person name="Glaser N."/>
            <person name="Linglin J."/>
            <person name="Kema G.H.J."/>
            <person name="Lapalu N."/>
            <person name="Lawrence C.B."/>
            <person name="May K."/>
            <person name="Meyer M."/>
            <person name="Ollivier B."/>
            <person name="Poulain J."/>
            <person name="Schoch C.L."/>
            <person name="Simon A."/>
            <person name="Spatafora J.W."/>
            <person name="Stachowiak A."/>
            <person name="Turgeon B.G."/>
            <person name="Tyler B.M."/>
            <person name="Vincent D."/>
            <person name="Weissenbach J."/>
            <person name="Amselem J."/>
            <person name="Quesneville H."/>
            <person name="Oliver R.P."/>
            <person name="Wincker P."/>
            <person name="Balesdent M.-H."/>
            <person name="Howlett B.J."/>
        </authorList>
    </citation>
    <scope>NUCLEOTIDE SEQUENCE [LARGE SCALE GENOMIC DNA]</scope>
    <source>
        <strain evidence="3">JN3 / isolate v23.1.3 / race Av1-4-5-6-7-8</strain>
    </source>
</reference>
<keyword evidence="3" id="KW-1185">Reference proteome</keyword>
<evidence type="ECO:0000313" key="3">
    <source>
        <dbReference type="Proteomes" id="UP000002668"/>
    </source>
</evidence>
<dbReference type="AlphaFoldDB" id="E4ZG87"/>
<protein>
    <submittedName>
        <fullName evidence="2">Uncharacterized protein</fullName>
    </submittedName>
</protein>
<dbReference type="VEuPathDB" id="FungiDB:LEMA_uP064330.1"/>
<organism evidence="2 3">
    <name type="scientific">Leptosphaeria maculans (strain JN3 / isolate v23.1.3 / race Av1-4-5-6-7-8)</name>
    <name type="common">Blackleg fungus</name>
    <name type="synonym">Phoma lingam</name>
    <dbReference type="NCBI Taxonomy" id="985895"/>
    <lineage>
        <taxon>Eukaryota</taxon>
        <taxon>Fungi</taxon>
        <taxon>Dikarya</taxon>
        <taxon>Ascomycota</taxon>
        <taxon>Pezizomycotina</taxon>
        <taxon>Dothideomycetes</taxon>
        <taxon>Pleosporomycetidae</taxon>
        <taxon>Pleosporales</taxon>
        <taxon>Pleosporineae</taxon>
        <taxon>Leptosphaeriaceae</taxon>
        <taxon>Plenodomus</taxon>
        <taxon>Plenodomus lingam/Leptosphaeria maculans species complex</taxon>
    </lineage>
</organism>
<accession>E4ZG87</accession>
<proteinExistence type="predicted"/>
<feature type="region of interest" description="Disordered" evidence="1">
    <location>
        <begin position="34"/>
        <end position="62"/>
    </location>
</feature>
<feature type="compositionally biased region" description="Polar residues" evidence="1">
    <location>
        <begin position="37"/>
        <end position="47"/>
    </location>
</feature>
<dbReference type="EMBL" id="FP929064">
    <property type="protein sequence ID" value="CBX90307.1"/>
    <property type="molecule type" value="Genomic_DNA"/>
</dbReference>
<evidence type="ECO:0000256" key="1">
    <source>
        <dbReference type="SAM" id="MobiDB-lite"/>
    </source>
</evidence>
<name>E4ZG87_LEPMJ</name>